<dbReference type="RefSeq" id="WP_186505141.1">
    <property type="nucleotide sequence ID" value="NZ_JACNEP010000001.1"/>
</dbReference>
<feature type="chain" id="PRO_5035325375" evidence="1">
    <location>
        <begin position="25"/>
        <end position="363"/>
    </location>
</feature>
<dbReference type="CDD" id="cd05483">
    <property type="entry name" value="retropepsin_like_bacteria"/>
    <property type="match status" value="1"/>
</dbReference>
<feature type="signal peptide" evidence="1">
    <location>
        <begin position="1"/>
        <end position="24"/>
    </location>
</feature>
<keyword evidence="3" id="KW-1185">Reference proteome</keyword>
<reference evidence="2" key="2">
    <citation type="submission" date="2020-08" db="EMBL/GenBank/DDBJ databases">
        <authorList>
            <person name="Lai Q."/>
        </authorList>
    </citation>
    <scope>NUCLEOTIDE SEQUENCE</scope>
    <source>
        <strain evidence="2">S27-2</strain>
    </source>
</reference>
<accession>A0A8J6IS23</accession>
<dbReference type="Gene3D" id="2.40.70.10">
    <property type="entry name" value="Acid Proteases"/>
    <property type="match status" value="1"/>
</dbReference>
<evidence type="ECO:0000313" key="2">
    <source>
        <dbReference type="EMBL" id="MBC3764682.1"/>
    </source>
</evidence>
<sequence>MKNNLLWLLLCLSLAMNIWQYKLAQDAEQQGYTAINSSEVSQQQDRQTNSSNGQAIAAAGLISADIKRQQMLKRAQNLLRQQQYAGLNTLLTEYLSAHPQDFAFLLLEADLHSKTQLLSEALLGYYDLLDKVTTDEQRKQVLKRINELSQNAIQSLTQTQSWDVLARFVEPLYQVDSNNVFYSLALARAYAMLDQFNLMESVLTGIDSNLAAVREIRELAKSDEANATSPNQNSDDYIASIPLTQIGQQYVVDVGLDGQQSRLLIDTGASVTALSQRFFQRYFQASQYQFLGQFNLHTAAGDIEAPIYTFDEIVLGNTRLHHINVAVLPMSEQRVDGLLGMNVLSAFHFSIDQPRQLLLLKEI</sequence>
<keyword evidence="2" id="KW-0378">Hydrolase</keyword>
<dbReference type="SUPFAM" id="SSF50630">
    <property type="entry name" value="Acid proteases"/>
    <property type="match status" value="1"/>
</dbReference>
<dbReference type="InterPro" id="IPR021109">
    <property type="entry name" value="Peptidase_aspartic_dom_sf"/>
</dbReference>
<evidence type="ECO:0000256" key="1">
    <source>
        <dbReference type="SAM" id="SignalP"/>
    </source>
</evidence>
<proteinExistence type="predicted"/>
<dbReference type="Proteomes" id="UP000601768">
    <property type="component" value="Unassembled WGS sequence"/>
</dbReference>
<organism evidence="2 3">
    <name type="scientific">Neptunicella marina</name>
    <dbReference type="NCBI Taxonomy" id="2125989"/>
    <lineage>
        <taxon>Bacteria</taxon>
        <taxon>Pseudomonadati</taxon>
        <taxon>Pseudomonadota</taxon>
        <taxon>Gammaproteobacteria</taxon>
        <taxon>Alteromonadales</taxon>
        <taxon>Alteromonadaceae</taxon>
        <taxon>Neptunicella</taxon>
    </lineage>
</organism>
<reference evidence="2" key="1">
    <citation type="journal article" date="2018" name="Int. J. Syst. Evol. Microbiol.">
        <title>Neptunicella marina gen. nov., sp. nov., isolated from surface seawater.</title>
        <authorList>
            <person name="Liu X."/>
            <person name="Lai Q."/>
            <person name="Du Y."/>
            <person name="Zhang X."/>
            <person name="Liu Z."/>
            <person name="Sun F."/>
            <person name="Shao Z."/>
        </authorList>
    </citation>
    <scope>NUCLEOTIDE SEQUENCE</scope>
    <source>
        <strain evidence="2">S27-2</strain>
    </source>
</reference>
<comment type="caution">
    <text evidence="2">The sequence shown here is derived from an EMBL/GenBank/DDBJ whole genome shotgun (WGS) entry which is preliminary data.</text>
</comment>
<dbReference type="EMBL" id="JACNEP010000001">
    <property type="protein sequence ID" value="MBC3764682.1"/>
    <property type="molecule type" value="Genomic_DNA"/>
</dbReference>
<dbReference type="PROSITE" id="PS00141">
    <property type="entry name" value="ASP_PROTEASE"/>
    <property type="match status" value="1"/>
</dbReference>
<dbReference type="GO" id="GO:0004190">
    <property type="term" value="F:aspartic-type endopeptidase activity"/>
    <property type="evidence" value="ECO:0007669"/>
    <property type="project" value="InterPro"/>
</dbReference>
<dbReference type="GO" id="GO:0006508">
    <property type="term" value="P:proteolysis"/>
    <property type="evidence" value="ECO:0007669"/>
    <property type="project" value="UniProtKB-KW"/>
</dbReference>
<dbReference type="AlphaFoldDB" id="A0A8J6IS23"/>
<dbReference type="InterPro" id="IPR001969">
    <property type="entry name" value="Aspartic_peptidase_AS"/>
</dbReference>
<dbReference type="InterPro" id="IPR034122">
    <property type="entry name" value="Retropepsin-like_bacterial"/>
</dbReference>
<name>A0A8J6IS23_9ALTE</name>
<dbReference type="Pfam" id="PF13975">
    <property type="entry name" value="gag-asp_proteas"/>
    <property type="match status" value="1"/>
</dbReference>
<keyword evidence="1" id="KW-0732">Signal</keyword>
<keyword evidence="2" id="KW-0645">Protease</keyword>
<protein>
    <submittedName>
        <fullName evidence="2">Clan AA aspartic protease</fullName>
    </submittedName>
</protein>
<gene>
    <name evidence="2" type="ORF">H8B19_02245</name>
</gene>
<evidence type="ECO:0000313" key="3">
    <source>
        <dbReference type="Proteomes" id="UP000601768"/>
    </source>
</evidence>